<evidence type="ECO:0000259" key="5">
    <source>
        <dbReference type="Pfam" id="PF17384"/>
    </source>
</evidence>
<dbReference type="PANTHER" id="PTHR33867">
    <property type="entry name" value="RIBOSOME MATURATION FACTOR RIMP"/>
    <property type="match status" value="1"/>
</dbReference>
<dbReference type="PANTHER" id="PTHR33867:SF1">
    <property type="entry name" value="RIBOSOME MATURATION FACTOR RIMP"/>
    <property type="match status" value="1"/>
</dbReference>
<feature type="domain" description="Ribosome maturation factor RimP N-terminal" evidence="4">
    <location>
        <begin position="6"/>
        <end position="77"/>
    </location>
</feature>
<dbReference type="GO" id="GO:0005829">
    <property type="term" value="C:cytosol"/>
    <property type="evidence" value="ECO:0007669"/>
    <property type="project" value="TreeGrafter"/>
</dbReference>
<dbReference type="GO" id="GO:0000028">
    <property type="term" value="P:ribosomal small subunit assembly"/>
    <property type="evidence" value="ECO:0007669"/>
    <property type="project" value="TreeGrafter"/>
</dbReference>
<dbReference type="AlphaFoldDB" id="A0A011MXQ5"/>
<evidence type="ECO:0000256" key="3">
    <source>
        <dbReference type="HAMAP-Rule" id="MF_01077"/>
    </source>
</evidence>
<dbReference type="Gene3D" id="3.30.300.70">
    <property type="entry name" value="RimP-like superfamily, N-terminal"/>
    <property type="match status" value="1"/>
</dbReference>
<proteinExistence type="inferred from homology"/>
<dbReference type="NCBIfam" id="NF000929">
    <property type="entry name" value="PRK00092.2-1"/>
    <property type="match status" value="1"/>
</dbReference>
<name>A0A011MXQ5_9PROT</name>
<dbReference type="HAMAP" id="MF_01077">
    <property type="entry name" value="RimP"/>
    <property type="match status" value="1"/>
</dbReference>
<feature type="domain" description="Ribosome maturation factor RimP C-terminal" evidence="5">
    <location>
        <begin position="80"/>
        <end position="145"/>
    </location>
</feature>
<comment type="caution">
    <text evidence="6">The sequence shown here is derived from an EMBL/GenBank/DDBJ whole genome shotgun (WGS) entry which is preliminary data.</text>
</comment>
<dbReference type="Pfam" id="PF17384">
    <property type="entry name" value="DUF150_C"/>
    <property type="match status" value="1"/>
</dbReference>
<protein>
    <recommendedName>
        <fullName evidence="3">Ribosome maturation factor RimP</fullName>
    </recommendedName>
</protein>
<dbReference type="EMBL" id="JFAX01000011">
    <property type="protein sequence ID" value="EXI67361.1"/>
    <property type="molecule type" value="Genomic_DNA"/>
</dbReference>
<dbReference type="SUPFAM" id="SSF74942">
    <property type="entry name" value="YhbC-like, C-terminal domain"/>
    <property type="match status" value="1"/>
</dbReference>
<evidence type="ECO:0000313" key="7">
    <source>
        <dbReference type="Proteomes" id="UP000020218"/>
    </source>
</evidence>
<dbReference type="Gene3D" id="2.30.30.180">
    <property type="entry name" value="Ribosome maturation factor RimP, C-terminal domain"/>
    <property type="match status" value="1"/>
</dbReference>
<dbReference type="PATRIC" id="fig|1454001.3.peg.2244"/>
<accession>A0A011MXQ5</accession>
<evidence type="ECO:0000256" key="1">
    <source>
        <dbReference type="ARBA" id="ARBA00022490"/>
    </source>
</evidence>
<dbReference type="STRING" id="1454001.AW08_02196"/>
<dbReference type="Pfam" id="PF02576">
    <property type="entry name" value="RimP_N"/>
    <property type="match status" value="1"/>
</dbReference>
<dbReference type="InterPro" id="IPR028989">
    <property type="entry name" value="RimP_N"/>
</dbReference>
<sequence>MDVHELLEKTLTGLGYELVDVERSPRGRVLRVFIDKPEKPRGIDVDDCALVSNHLSRVLAVEDVDYDRLEVSSPGLDRLLRKESDFARFAGCEITLKLRLPAAGRRNFSGMLVGVVDGKVRLRMDAGDMDVELENIDRARLVPRFATGKSGGKPVQEVMRK</sequence>
<dbReference type="Proteomes" id="UP000020218">
    <property type="component" value="Unassembled WGS sequence"/>
</dbReference>
<comment type="subcellular location">
    <subcellularLocation>
        <location evidence="3">Cytoplasm</location>
    </subcellularLocation>
</comment>
<keyword evidence="7" id="KW-1185">Reference proteome</keyword>
<keyword evidence="1 3" id="KW-0963">Cytoplasm</keyword>
<dbReference type="InterPro" id="IPR035956">
    <property type="entry name" value="RimP_N_sf"/>
</dbReference>
<gene>
    <name evidence="3 6" type="primary">rimP</name>
    <name evidence="6" type="ORF">AW08_02196</name>
</gene>
<evidence type="ECO:0000256" key="2">
    <source>
        <dbReference type="ARBA" id="ARBA00022517"/>
    </source>
</evidence>
<dbReference type="InterPro" id="IPR036847">
    <property type="entry name" value="RimP_C_sf"/>
</dbReference>
<comment type="function">
    <text evidence="3">Required for maturation of 30S ribosomal subunits.</text>
</comment>
<reference evidence="6" key="1">
    <citation type="submission" date="2014-02" db="EMBL/GenBank/DDBJ databases">
        <title>Expanding our view of genomic diversity in Candidatus Accumulibacter clades.</title>
        <authorList>
            <person name="Skennerton C.T."/>
            <person name="Barr J.J."/>
            <person name="Slater F.R."/>
            <person name="Bond P.L."/>
            <person name="Tyson G.W."/>
        </authorList>
    </citation>
    <scope>NUCLEOTIDE SEQUENCE [LARGE SCALE GENOMIC DNA]</scope>
</reference>
<comment type="similarity">
    <text evidence="3">Belongs to the RimP family.</text>
</comment>
<dbReference type="CDD" id="cd01734">
    <property type="entry name" value="YlxS_C"/>
    <property type="match status" value="1"/>
</dbReference>
<dbReference type="InterPro" id="IPR028998">
    <property type="entry name" value="RimP_C"/>
</dbReference>
<dbReference type="GO" id="GO:0006412">
    <property type="term" value="P:translation"/>
    <property type="evidence" value="ECO:0007669"/>
    <property type="project" value="TreeGrafter"/>
</dbReference>
<organism evidence="6 7">
    <name type="scientific">Candidatus Accumulibacter adjunctus</name>
    <dbReference type="NCBI Taxonomy" id="1454001"/>
    <lineage>
        <taxon>Bacteria</taxon>
        <taxon>Pseudomonadati</taxon>
        <taxon>Pseudomonadota</taxon>
        <taxon>Betaproteobacteria</taxon>
        <taxon>Candidatus Accumulibacter</taxon>
    </lineage>
</organism>
<dbReference type="SUPFAM" id="SSF75420">
    <property type="entry name" value="YhbC-like, N-terminal domain"/>
    <property type="match status" value="1"/>
</dbReference>
<keyword evidence="2 3" id="KW-0690">Ribosome biogenesis</keyword>
<evidence type="ECO:0000313" key="6">
    <source>
        <dbReference type="EMBL" id="EXI67361.1"/>
    </source>
</evidence>
<evidence type="ECO:0000259" key="4">
    <source>
        <dbReference type="Pfam" id="PF02576"/>
    </source>
</evidence>
<dbReference type="InterPro" id="IPR003728">
    <property type="entry name" value="Ribosome_maturation_RimP"/>
</dbReference>